<evidence type="ECO:0000256" key="1">
    <source>
        <dbReference type="ARBA" id="ARBA00022801"/>
    </source>
</evidence>
<gene>
    <name evidence="3" type="primary">thpR</name>
    <name evidence="3" type="ORF">JMJ54_02170</name>
</gene>
<dbReference type="Proteomes" id="UP000809431">
    <property type="component" value="Unassembled WGS sequence"/>
</dbReference>
<dbReference type="InterPro" id="IPR004175">
    <property type="entry name" value="RNA_CPDase"/>
</dbReference>
<dbReference type="PANTHER" id="PTHR35561:SF1">
    <property type="entry name" value="RNA 2',3'-CYCLIC PHOSPHODIESTERASE"/>
    <property type="match status" value="1"/>
</dbReference>
<dbReference type="PANTHER" id="PTHR35561">
    <property type="entry name" value="RNA 2',3'-CYCLIC PHOSPHODIESTERASE"/>
    <property type="match status" value="1"/>
</dbReference>
<dbReference type="SUPFAM" id="SSF55144">
    <property type="entry name" value="LigT-like"/>
    <property type="match status" value="1"/>
</dbReference>
<dbReference type="HAMAP" id="MF_01940">
    <property type="entry name" value="RNA_CPDase"/>
    <property type="match status" value="1"/>
</dbReference>
<name>A0ABS2BG96_9NEIS</name>
<organism evidence="3 4">
    <name type="scientific">Jeongeupia naejangsanensis</name>
    <dbReference type="NCBI Taxonomy" id="613195"/>
    <lineage>
        <taxon>Bacteria</taxon>
        <taxon>Pseudomonadati</taxon>
        <taxon>Pseudomonadota</taxon>
        <taxon>Betaproteobacteria</taxon>
        <taxon>Neisseriales</taxon>
        <taxon>Chitinibacteraceae</taxon>
        <taxon>Jeongeupia</taxon>
    </lineage>
</organism>
<dbReference type="Pfam" id="PF13563">
    <property type="entry name" value="2_5_RNA_ligase2"/>
    <property type="match status" value="1"/>
</dbReference>
<sequence>MRLFIGLTPPSAVRNAIADERDRLHVSLGGKPTTTANLHLTLVFIGEATVQTMQRLCHLLSRIDMPRFDIGLDRAGDFKRGAIVWLGCSAVPGELATLAETLRQALTDAGIPFDALAFAPHVTLLRKGQPVAETLASTIHWPVDSLVLYASESTPDGVRYRPLFHRPLK</sequence>
<comment type="catalytic activity">
    <reaction evidence="2">
        <text>a 3'-end 2',3'-cyclophospho-ribonucleotide-RNA + H2O = a 3'-end 2'-phospho-ribonucleotide-RNA + H(+)</text>
        <dbReference type="Rhea" id="RHEA:11828"/>
        <dbReference type="Rhea" id="RHEA-COMP:10464"/>
        <dbReference type="Rhea" id="RHEA-COMP:17353"/>
        <dbReference type="ChEBI" id="CHEBI:15377"/>
        <dbReference type="ChEBI" id="CHEBI:15378"/>
        <dbReference type="ChEBI" id="CHEBI:83064"/>
        <dbReference type="ChEBI" id="CHEBI:173113"/>
        <dbReference type="EC" id="3.1.4.58"/>
    </reaction>
</comment>
<reference evidence="3 4" key="1">
    <citation type="submission" date="2021-01" db="EMBL/GenBank/DDBJ databases">
        <title>Draft Genome Sequence and Polyhydroxyalkanoate Biosynthetic Potential of Jeongeupia naejangsanensis Type Strain DSM 24253.</title>
        <authorList>
            <person name="Turrini P."/>
            <person name="Artuso I."/>
            <person name="Lugli G.A."/>
            <person name="Frangipani E."/>
            <person name="Ventura M."/>
            <person name="Visca P."/>
        </authorList>
    </citation>
    <scope>NUCLEOTIDE SEQUENCE [LARGE SCALE GENOMIC DNA]</scope>
    <source>
        <strain evidence="3 4">DSM 24253</strain>
    </source>
</reference>
<protein>
    <recommendedName>
        <fullName evidence="2">RNA 2',3'-cyclic phosphodiesterase</fullName>
        <shortName evidence="2">RNA 2',3'-CPDase</shortName>
        <ecNumber evidence="2">3.1.4.58</ecNumber>
    </recommendedName>
</protein>
<keyword evidence="1 2" id="KW-0378">Hydrolase</keyword>
<dbReference type="EMBL" id="JAESND010000001">
    <property type="protein sequence ID" value="MBM3114624.1"/>
    <property type="molecule type" value="Genomic_DNA"/>
</dbReference>
<dbReference type="InterPro" id="IPR009097">
    <property type="entry name" value="Cyclic_Pdiesterase"/>
</dbReference>
<evidence type="ECO:0000313" key="4">
    <source>
        <dbReference type="Proteomes" id="UP000809431"/>
    </source>
</evidence>
<feature type="active site" description="Proton acceptor" evidence="2">
    <location>
        <position position="121"/>
    </location>
</feature>
<comment type="function">
    <text evidence="2">Hydrolyzes RNA 2',3'-cyclic phosphodiester to an RNA 2'-phosphomonoester.</text>
</comment>
<feature type="short sequence motif" description="HXTX 1" evidence="2">
    <location>
        <begin position="39"/>
        <end position="42"/>
    </location>
</feature>
<keyword evidence="4" id="KW-1185">Reference proteome</keyword>
<evidence type="ECO:0000256" key="2">
    <source>
        <dbReference type="HAMAP-Rule" id="MF_01940"/>
    </source>
</evidence>
<dbReference type="RefSeq" id="WP_203536304.1">
    <property type="nucleotide sequence ID" value="NZ_JAESND010000001.1"/>
</dbReference>
<dbReference type="NCBIfam" id="TIGR02258">
    <property type="entry name" value="2_5_ligase"/>
    <property type="match status" value="1"/>
</dbReference>
<dbReference type="EC" id="3.1.4.58" evidence="2"/>
<dbReference type="Gene3D" id="3.90.1140.10">
    <property type="entry name" value="Cyclic phosphodiesterase"/>
    <property type="match status" value="1"/>
</dbReference>
<feature type="active site" description="Proton donor" evidence="2">
    <location>
        <position position="39"/>
    </location>
</feature>
<feature type="short sequence motif" description="HXTX 2" evidence="2">
    <location>
        <begin position="121"/>
        <end position="124"/>
    </location>
</feature>
<comment type="similarity">
    <text evidence="2">Belongs to the 2H phosphoesterase superfamily. ThpR family.</text>
</comment>
<comment type="caution">
    <text evidence="3">The sequence shown here is derived from an EMBL/GenBank/DDBJ whole genome shotgun (WGS) entry which is preliminary data.</text>
</comment>
<accession>A0ABS2BG96</accession>
<proteinExistence type="inferred from homology"/>
<evidence type="ECO:0000313" key="3">
    <source>
        <dbReference type="EMBL" id="MBM3114624.1"/>
    </source>
</evidence>